<accession>A0AB38LJP5</accession>
<organism evidence="2 3">
    <name type="scientific">Aureobasidium pullulans</name>
    <name type="common">Black yeast</name>
    <name type="synonym">Pullularia pullulans</name>
    <dbReference type="NCBI Taxonomy" id="5580"/>
    <lineage>
        <taxon>Eukaryota</taxon>
        <taxon>Fungi</taxon>
        <taxon>Dikarya</taxon>
        <taxon>Ascomycota</taxon>
        <taxon>Pezizomycotina</taxon>
        <taxon>Dothideomycetes</taxon>
        <taxon>Dothideomycetidae</taxon>
        <taxon>Dothideales</taxon>
        <taxon>Saccotheciaceae</taxon>
        <taxon>Aureobasidium</taxon>
    </lineage>
</organism>
<feature type="region of interest" description="Disordered" evidence="1">
    <location>
        <begin position="20"/>
        <end position="43"/>
    </location>
</feature>
<proteinExistence type="predicted"/>
<gene>
    <name evidence="2" type="ORF">D6C94_09943</name>
</gene>
<comment type="caution">
    <text evidence="2">The sequence shown here is derived from an EMBL/GenBank/DDBJ whole genome shotgun (WGS) entry which is preliminary data.</text>
</comment>
<evidence type="ECO:0000313" key="3">
    <source>
        <dbReference type="Proteomes" id="UP000305064"/>
    </source>
</evidence>
<reference evidence="2 3" key="1">
    <citation type="submission" date="2018-10" db="EMBL/GenBank/DDBJ databases">
        <title>Fifty Aureobasidium pullulans genomes reveal a recombining polyextremotolerant generalist.</title>
        <authorList>
            <person name="Gostincar C."/>
            <person name="Turk M."/>
            <person name="Zajc J."/>
            <person name="Gunde-Cimerman N."/>
        </authorList>
    </citation>
    <scope>NUCLEOTIDE SEQUENCE [LARGE SCALE GENOMIC DNA]</scope>
    <source>
        <strain evidence="2 3">EXF-4256</strain>
    </source>
</reference>
<dbReference type="Proteomes" id="UP000305064">
    <property type="component" value="Unassembled WGS sequence"/>
</dbReference>
<protein>
    <recommendedName>
        <fullName evidence="4">HAT C-terminal dimerisation domain-containing protein</fullName>
    </recommendedName>
</protein>
<sequence>FAIVRHLFETHYKDNYLPPSKEQQEEAIEEPSELAKWERESANDTTTNELKSFIEGTPIFTTNSLLWWLDPLNQEQYPCLSHMAIDILLNSLLWLTPYGYIGESKTWN</sequence>
<evidence type="ECO:0008006" key="4">
    <source>
        <dbReference type="Google" id="ProtNLM"/>
    </source>
</evidence>
<feature type="non-terminal residue" evidence="2">
    <location>
        <position position="1"/>
    </location>
</feature>
<feature type="compositionally biased region" description="Basic and acidic residues" evidence="1">
    <location>
        <begin position="33"/>
        <end position="42"/>
    </location>
</feature>
<dbReference type="AlphaFoldDB" id="A0AB38LJP5"/>
<evidence type="ECO:0000313" key="2">
    <source>
        <dbReference type="EMBL" id="THY68992.1"/>
    </source>
</evidence>
<dbReference type="EMBL" id="QZBJ01000115">
    <property type="protein sequence ID" value="THY68992.1"/>
    <property type="molecule type" value="Genomic_DNA"/>
</dbReference>
<evidence type="ECO:0000256" key="1">
    <source>
        <dbReference type="SAM" id="MobiDB-lite"/>
    </source>
</evidence>
<name>A0AB38LJP5_AURPU</name>